<dbReference type="Gene3D" id="3.50.80.20">
    <property type="entry name" value="D-Ala-D-Ala carboxypeptidase C, peptidase S13"/>
    <property type="match status" value="1"/>
</dbReference>
<dbReference type="Proteomes" id="UP000033203">
    <property type="component" value="Unassembled WGS sequence"/>
</dbReference>
<dbReference type="GO" id="GO:0000270">
    <property type="term" value="P:peptidoglycan metabolic process"/>
    <property type="evidence" value="ECO:0007669"/>
    <property type="project" value="TreeGrafter"/>
</dbReference>
<dbReference type="GO" id="GO:0004185">
    <property type="term" value="F:serine-type carboxypeptidase activity"/>
    <property type="evidence" value="ECO:0007669"/>
    <property type="project" value="InterPro"/>
</dbReference>
<dbReference type="PANTHER" id="PTHR30023">
    <property type="entry name" value="D-ALANYL-D-ALANINE CARBOXYPEPTIDASE"/>
    <property type="match status" value="1"/>
</dbReference>
<gene>
    <name evidence="4" type="ORF">SR41_02495</name>
</gene>
<dbReference type="InterPro" id="IPR000667">
    <property type="entry name" value="Peptidase_S13"/>
</dbReference>
<dbReference type="SUPFAM" id="SSF56601">
    <property type="entry name" value="beta-lactamase/transpeptidase-like"/>
    <property type="match status" value="1"/>
</dbReference>
<dbReference type="PATRIC" id="fig|1549858.7.peg.1675"/>
<protein>
    <submittedName>
        <fullName evidence="4">Penicillin-binding protein</fullName>
    </submittedName>
</protein>
<evidence type="ECO:0000256" key="2">
    <source>
        <dbReference type="ARBA" id="ARBA00022801"/>
    </source>
</evidence>
<dbReference type="Pfam" id="PF02113">
    <property type="entry name" value="Peptidase_S13"/>
    <property type="match status" value="1"/>
</dbReference>
<sequence length="476" mass="48801">MIGTALLLPLMLVGQAAPASPPPAPTTPPPAVAEALAKAPPGTRIGLLVVDSDGREIVAIRPDERFIPASNTKLFTTAAAFATLDVAAPDTRGGATVRLEGAERPMVILAGHGDARLSSAPDCRVDCLSTLASAVAQRTRIVGDVVGDDTVFPDERWPQGMSWNNMDSVYGTGVSALTLDDNAVPLTVMPTTPGSPLTVTGDGYFQIDNTATTGPAGSARTLAVERMPGSDRLHVSGSVPTGHAPIVIPLGIDDPAHHAAWRFAQLLRAAGVTVTGRITVRHRPPAPAAMPQEVGAPPLPVLAGLTPPPLAEDIQRTNKMSQNLHGELLLRRLTPGGSVADGHTVVTATLARAGVATPAFDFADGAGMSNYNRVTPRATVALLRWAMTQPWGAAWRATLPVAATDGTLTRRFVGTPLAGRLSAKTGTLNAANALSGYLTAASGGTLIFSAYANDMAGDASATAVIDAALVAVAAAK</sequence>
<dbReference type="GO" id="GO:0006508">
    <property type="term" value="P:proteolysis"/>
    <property type="evidence" value="ECO:0007669"/>
    <property type="project" value="InterPro"/>
</dbReference>
<organism evidence="4 5">
    <name type="scientific">Sphingomonas melonis</name>
    <dbReference type="NCBI Taxonomy" id="152682"/>
    <lineage>
        <taxon>Bacteria</taxon>
        <taxon>Pseudomonadati</taxon>
        <taxon>Pseudomonadota</taxon>
        <taxon>Alphaproteobacteria</taxon>
        <taxon>Sphingomonadales</taxon>
        <taxon>Sphingomonadaceae</taxon>
        <taxon>Sphingomonas</taxon>
    </lineage>
</organism>
<keyword evidence="3" id="KW-0732">Signal</keyword>
<dbReference type="AlphaFoldDB" id="A0A0D1K868"/>
<comment type="caution">
    <text evidence="4">The sequence shown here is derived from an EMBL/GenBank/DDBJ whole genome shotgun (WGS) entry which is preliminary data.</text>
</comment>
<feature type="chain" id="PRO_5002242437" evidence="3">
    <location>
        <begin position="20"/>
        <end position="476"/>
    </location>
</feature>
<dbReference type="EMBL" id="JXTP01000011">
    <property type="protein sequence ID" value="KIU29833.1"/>
    <property type="molecule type" value="Genomic_DNA"/>
</dbReference>
<dbReference type="Gene3D" id="3.40.710.10">
    <property type="entry name" value="DD-peptidase/beta-lactamase superfamily"/>
    <property type="match status" value="2"/>
</dbReference>
<evidence type="ECO:0000256" key="1">
    <source>
        <dbReference type="ARBA" id="ARBA00006096"/>
    </source>
</evidence>
<dbReference type="NCBIfam" id="TIGR00666">
    <property type="entry name" value="PBP4"/>
    <property type="match status" value="1"/>
</dbReference>
<dbReference type="PRINTS" id="PR00922">
    <property type="entry name" value="DADACBPTASE3"/>
</dbReference>
<evidence type="ECO:0000313" key="4">
    <source>
        <dbReference type="EMBL" id="KIU29833.1"/>
    </source>
</evidence>
<evidence type="ECO:0000313" key="5">
    <source>
        <dbReference type="Proteomes" id="UP000033203"/>
    </source>
</evidence>
<reference evidence="4 5" key="1">
    <citation type="submission" date="2015-01" db="EMBL/GenBank/DDBJ databases">
        <title>Genome of Sphingomonas taxi strain 30a.</title>
        <authorList>
            <person name="Eevers N."/>
            <person name="Van Hamme J."/>
            <person name="Bottos E."/>
            <person name="Weyens N."/>
            <person name="Vangronsveld J."/>
        </authorList>
    </citation>
    <scope>NUCLEOTIDE SEQUENCE [LARGE SCALE GENOMIC DNA]</scope>
    <source>
        <strain evidence="4 5">30a</strain>
    </source>
</reference>
<feature type="signal peptide" evidence="3">
    <location>
        <begin position="1"/>
        <end position="19"/>
    </location>
</feature>
<dbReference type="PANTHER" id="PTHR30023:SF0">
    <property type="entry name" value="PENICILLIN-SENSITIVE CARBOXYPEPTIDASE A"/>
    <property type="match status" value="1"/>
</dbReference>
<accession>A0A0D1K868</accession>
<keyword evidence="2" id="KW-0378">Hydrolase</keyword>
<name>A0A0D1K868_9SPHN</name>
<dbReference type="InterPro" id="IPR012338">
    <property type="entry name" value="Beta-lactam/transpept-like"/>
</dbReference>
<proteinExistence type="inferred from homology"/>
<comment type="similarity">
    <text evidence="1">Belongs to the peptidase S13 family.</text>
</comment>
<evidence type="ECO:0000256" key="3">
    <source>
        <dbReference type="SAM" id="SignalP"/>
    </source>
</evidence>